<dbReference type="SUPFAM" id="SSF50993">
    <property type="entry name" value="Peptidase/esterase 'gauge' domain"/>
    <property type="match status" value="1"/>
</dbReference>
<dbReference type="Gene3D" id="2.130.10.120">
    <property type="entry name" value="Prolyl oligopeptidase, N-terminal domain"/>
    <property type="match status" value="1"/>
</dbReference>
<evidence type="ECO:0000259" key="4">
    <source>
        <dbReference type="Pfam" id="PF00326"/>
    </source>
</evidence>
<evidence type="ECO:0000256" key="2">
    <source>
        <dbReference type="ARBA" id="ARBA00022801"/>
    </source>
</evidence>
<proteinExistence type="predicted"/>
<dbReference type="EMBL" id="VKKG01000008">
    <property type="protein sequence ID" value="TRY16611.1"/>
    <property type="molecule type" value="Genomic_DNA"/>
</dbReference>
<evidence type="ECO:0000313" key="7">
    <source>
        <dbReference type="Proteomes" id="UP000317638"/>
    </source>
</evidence>
<dbReference type="PANTHER" id="PTHR42881:SF13">
    <property type="entry name" value="PROLYL ENDOPEPTIDASE"/>
    <property type="match status" value="1"/>
</dbReference>
<gene>
    <name evidence="6" type="ORF">FOJ82_15600</name>
</gene>
<keyword evidence="3" id="KW-0720">Serine protease</keyword>
<dbReference type="GO" id="GO:0005829">
    <property type="term" value="C:cytosol"/>
    <property type="evidence" value="ECO:0007669"/>
    <property type="project" value="TreeGrafter"/>
</dbReference>
<evidence type="ECO:0000256" key="3">
    <source>
        <dbReference type="ARBA" id="ARBA00022825"/>
    </source>
</evidence>
<feature type="domain" description="Peptidase S9A N-terminal" evidence="5">
    <location>
        <begin position="2"/>
        <end position="397"/>
    </location>
</feature>
<accession>A0A553JVX3</accession>
<name>A0A553JVX3_9ACTN</name>
<reference evidence="6 7" key="1">
    <citation type="submission" date="2019-07" db="EMBL/GenBank/DDBJ databases">
        <authorList>
            <person name="Zhou L.-Y."/>
        </authorList>
    </citation>
    <scope>NUCLEOTIDE SEQUENCE [LARGE SCALE GENOMIC DNA]</scope>
    <source>
        <strain evidence="6 7">YIM 101269</strain>
    </source>
</reference>
<dbReference type="OrthoDB" id="9801421at2"/>
<dbReference type="Proteomes" id="UP000317638">
    <property type="component" value="Unassembled WGS sequence"/>
</dbReference>
<dbReference type="GO" id="GO:0006508">
    <property type="term" value="P:proteolysis"/>
    <property type="evidence" value="ECO:0007669"/>
    <property type="project" value="UniProtKB-KW"/>
</dbReference>
<dbReference type="RefSeq" id="WP_143939428.1">
    <property type="nucleotide sequence ID" value="NZ_VKKG01000008.1"/>
</dbReference>
<dbReference type="GO" id="GO:0004252">
    <property type="term" value="F:serine-type endopeptidase activity"/>
    <property type="evidence" value="ECO:0007669"/>
    <property type="project" value="InterPro"/>
</dbReference>
<dbReference type="GO" id="GO:0070012">
    <property type="term" value="F:oligopeptidase activity"/>
    <property type="evidence" value="ECO:0007669"/>
    <property type="project" value="TreeGrafter"/>
</dbReference>
<dbReference type="InterPro" id="IPR023302">
    <property type="entry name" value="Pept_S9A_N"/>
</dbReference>
<dbReference type="Pfam" id="PF02897">
    <property type="entry name" value="Peptidase_S9_N"/>
    <property type="match status" value="1"/>
</dbReference>
<evidence type="ECO:0000313" key="6">
    <source>
        <dbReference type="EMBL" id="TRY16611.1"/>
    </source>
</evidence>
<dbReference type="PANTHER" id="PTHR42881">
    <property type="entry name" value="PROLYL ENDOPEPTIDASE"/>
    <property type="match status" value="1"/>
</dbReference>
<keyword evidence="1" id="KW-0645">Protease</keyword>
<dbReference type="PRINTS" id="PR00862">
    <property type="entry name" value="PROLIGOPTASE"/>
</dbReference>
<dbReference type="AlphaFoldDB" id="A0A553JVX3"/>
<dbReference type="InterPro" id="IPR002470">
    <property type="entry name" value="Peptidase_S9A"/>
</dbReference>
<feature type="domain" description="Peptidase S9 prolyl oligopeptidase catalytic" evidence="4">
    <location>
        <begin position="475"/>
        <end position="676"/>
    </location>
</feature>
<dbReference type="SUPFAM" id="SSF53474">
    <property type="entry name" value="alpha/beta-Hydrolases"/>
    <property type="match status" value="1"/>
</dbReference>
<keyword evidence="7" id="KW-1185">Reference proteome</keyword>
<evidence type="ECO:0000256" key="1">
    <source>
        <dbReference type="ARBA" id="ARBA00022670"/>
    </source>
</evidence>
<dbReference type="InterPro" id="IPR051167">
    <property type="entry name" value="Prolyl_oligopep/macrocyclase"/>
</dbReference>
<organism evidence="6 7">
    <name type="scientific">Tessaracoccus rhinocerotis</name>
    <dbReference type="NCBI Taxonomy" id="1689449"/>
    <lineage>
        <taxon>Bacteria</taxon>
        <taxon>Bacillati</taxon>
        <taxon>Actinomycetota</taxon>
        <taxon>Actinomycetes</taxon>
        <taxon>Propionibacteriales</taxon>
        <taxon>Propionibacteriaceae</taxon>
        <taxon>Tessaracoccus</taxon>
    </lineage>
</organism>
<evidence type="ECO:0000259" key="5">
    <source>
        <dbReference type="Pfam" id="PF02897"/>
    </source>
</evidence>
<protein>
    <submittedName>
        <fullName evidence="6">S9 family peptidase</fullName>
    </submittedName>
</protein>
<dbReference type="InterPro" id="IPR029058">
    <property type="entry name" value="AB_hydrolase_fold"/>
</dbReference>
<dbReference type="InterPro" id="IPR001375">
    <property type="entry name" value="Peptidase_S9_cat"/>
</dbReference>
<keyword evidence="2" id="KW-0378">Hydrolase</keyword>
<sequence>MTDPHQWLEDVDGAAALDWVRARNAVTEDELAGSEEFRRLESELRAIYDSQDRIPVLAKRGEWFYNFWRDAEHPRGLWRRTTLAEYRKDSPAWETVLDVDELNRLEGENWVWHGVEFLRPDQPRCLVALSRGGADADVTREFDVESKTFVEGGFERPEAKGQLSWIDEDTVYLVTDTGADSTNLAGYARLARRWRRGTPMEQAEVVFEGPADNAGYGIRAMRDRTPGFERDLLLHYLDSRNSVLYVADESGAFVPLDVPDSADKDVHRQWLLLGLREDWSIGGRTHPAGALLVADLDEFLAGGRNLDVLFEPTASTALEDVTCTRDHIVMTVLEDVSSKLVVAHHGDDGWSTRPFGGLPEFGSIHAAAVDDEAGDELWLVVTDYLSPSTLMLGDVAPGAGAPEVLRSEPEFFDASTHVTEQHFATSADGTRVPYFLVRPRDRAWDGTSPTLLYGYGGFEISLTPGYAPAVGKGWLEAGGTFVVANIRGGGEYGPAWHQAALRENRPRAYEDFAAVARDLIASGITSPEHLGIRGGSNGGLLTGNMLTQYPELFGAVVIQVPLLDMRRYHLLLAGASWTGEYGDPDKSEDWEFIQRFSAYHLLDEVAGQLPPTLLLTSTRDDRVHPGHARKFMAKLLETDQPALYHENIEGGHGGAADNGQRAHMDALYLTFLRRHLMPATDPVA</sequence>
<comment type="caution">
    <text evidence="6">The sequence shown here is derived from an EMBL/GenBank/DDBJ whole genome shotgun (WGS) entry which is preliminary data.</text>
</comment>
<dbReference type="Pfam" id="PF00326">
    <property type="entry name" value="Peptidase_S9"/>
    <property type="match status" value="1"/>
</dbReference>
<dbReference type="Gene3D" id="3.40.50.1820">
    <property type="entry name" value="alpha/beta hydrolase"/>
    <property type="match status" value="1"/>
</dbReference>